<gene>
    <name evidence="1" type="ORF">M427DRAFT_389869</name>
</gene>
<proteinExistence type="predicted"/>
<accession>A0A139A7T7</accession>
<dbReference type="EMBL" id="KQ965784">
    <property type="protein sequence ID" value="KXS12866.1"/>
    <property type="molecule type" value="Genomic_DNA"/>
</dbReference>
<sequence length="211" mass="23118">MSEESATLHKITLMRLQLVAMDTYLVTFKTVTASSLLARAGLMAAQAILYGPGPHLDRLFFLLIMGPRWFIRFRPPAPPNPSSPPPLHRIPHPIEYQQQGQVFLAWSTTPSFVMAVEHASTAAVLLSEAIVLDPEIAQHISSGGRGGYGTPLERVFGCTYFLLIIASAISRSLHVSSSGLELSARALIGNIDELFDTEALINWILGTWQHS</sequence>
<protein>
    <submittedName>
        <fullName evidence="1">Uncharacterized protein</fullName>
    </submittedName>
</protein>
<dbReference type="AlphaFoldDB" id="A0A139A7T7"/>
<reference evidence="1 2" key="1">
    <citation type="journal article" date="2015" name="Genome Biol. Evol.">
        <title>Phylogenomic analyses indicate that early fungi evolved digesting cell walls of algal ancestors of land plants.</title>
        <authorList>
            <person name="Chang Y."/>
            <person name="Wang S."/>
            <person name="Sekimoto S."/>
            <person name="Aerts A.L."/>
            <person name="Choi C."/>
            <person name="Clum A."/>
            <person name="LaButti K.M."/>
            <person name="Lindquist E.A."/>
            <person name="Yee Ngan C."/>
            <person name="Ohm R.A."/>
            <person name="Salamov A.A."/>
            <person name="Grigoriev I.V."/>
            <person name="Spatafora J.W."/>
            <person name="Berbee M.L."/>
        </authorList>
    </citation>
    <scope>NUCLEOTIDE SEQUENCE [LARGE SCALE GENOMIC DNA]</scope>
    <source>
        <strain evidence="1 2">JEL478</strain>
    </source>
</reference>
<organism evidence="1 2">
    <name type="scientific">Gonapodya prolifera (strain JEL478)</name>
    <name type="common">Monoblepharis prolifera</name>
    <dbReference type="NCBI Taxonomy" id="1344416"/>
    <lineage>
        <taxon>Eukaryota</taxon>
        <taxon>Fungi</taxon>
        <taxon>Fungi incertae sedis</taxon>
        <taxon>Chytridiomycota</taxon>
        <taxon>Chytridiomycota incertae sedis</taxon>
        <taxon>Monoblepharidomycetes</taxon>
        <taxon>Monoblepharidales</taxon>
        <taxon>Gonapodyaceae</taxon>
        <taxon>Gonapodya</taxon>
    </lineage>
</organism>
<evidence type="ECO:0000313" key="2">
    <source>
        <dbReference type="Proteomes" id="UP000070544"/>
    </source>
</evidence>
<dbReference type="Proteomes" id="UP000070544">
    <property type="component" value="Unassembled WGS sequence"/>
</dbReference>
<evidence type="ECO:0000313" key="1">
    <source>
        <dbReference type="EMBL" id="KXS12866.1"/>
    </source>
</evidence>
<name>A0A139A7T7_GONPJ</name>
<keyword evidence="2" id="KW-1185">Reference proteome</keyword>